<dbReference type="GO" id="GO:0015740">
    <property type="term" value="P:C4-dicarboxylate transport"/>
    <property type="evidence" value="ECO:0007669"/>
    <property type="project" value="TreeGrafter"/>
</dbReference>
<name>A0A7W6KMR2_9HYPH</name>
<evidence type="ECO:0000256" key="5">
    <source>
        <dbReference type="ARBA" id="ARBA00022692"/>
    </source>
</evidence>
<dbReference type="AlphaFoldDB" id="A0A7W6KMR2"/>
<evidence type="ECO:0000256" key="3">
    <source>
        <dbReference type="ARBA" id="ARBA00022475"/>
    </source>
</evidence>
<keyword evidence="7 9" id="KW-0472">Membrane</keyword>
<reference evidence="11 12" key="1">
    <citation type="submission" date="2020-08" db="EMBL/GenBank/DDBJ databases">
        <title>Genomic Encyclopedia of Type Strains, Phase IV (KMG-IV): sequencing the most valuable type-strain genomes for metagenomic binning, comparative biology and taxonomic classification.</title>
        <authorList>
            <person name="Goeker M."/>
        </authorList>
    </citation>
    <scope>NUCLEOTIDE SEQUENCE [LARGE SCALE GENOMIC DNA]</scope>
    <source>
        <strain evidence="11 12">DSM 28101</strain>
    </source>
</reference>
<keyword evidence="6 9" id="KW-1133">Transmembrane helix</keyword>
<dbReference type="EMBL" id="JACIDZ010000018">
    <property type="protein sequence ID" value="MBB4124161.1"/>
    <property type="molecule type" value="Genomic_DNA"/>
</dbReference>
<dbReference type="InterPro" id="IPR007387">
    <property type="entry name" value="TRAP_DctQ"/>
</dbReference>
<evidence type="ECO:0000256" key="4">
    <source>
        <dbReference type="ARBA" id="ARBA00022519"/>
    </source>
</evidence>
<dbReference type="GO" id="GO:0022857">
    <property type="term" value="F:transmembrane transporter activity"/>
    <property type="evidence" value="ECO:0007669"/>
    <property type="project" value="UniProtKB-UniRule"/>
</dbReference>
<comment type="subunit">
    <text evidence="9">The complex comprises the extracytoplasmic solute receptor protein and the two transmembrane proteins.</text>
</comment>
<dbReference type="PANTHER" id="PTHR35011">
    <property type="entry name" value="2,3-DIKETO-L-GULONATE TRAP TRANSPORTER SMALL PERMEASE PROTEIN YIAM"/>
    <property type="match status" value="1"/>
</dbReference>
<organism evidence="11 12">
    <name type="scientific">Martelella radicis</name>
    <dbReference type="NCBI Taxonomy" id="1397476"/>
    <lineage>
        <taxon>Bacteria</taxon>
        <taxon>Pseudomonadati</taxon>
        <taxon>Pseudomonadota</taxon>
        <taxon>Alphaproteobacteria</taxon>
        <taxon>Hyphomicrobiales</taxon>
        <taxon>Aurantimonadaceae</taxon>
        <taxon>Martelella</taxon>
    </lineage>
</organism>
<protein>
    <recommendedName>
        <fullName evidence="9">TRAP transporter small permease protein</fullName>
    </recommendedName>
</protein>
<gene>
    <name evidence="11" type="ORF">GGR30_004116</name>
</gene>
<keyword evidence="4 9" id="KW-0997">Cell inner membrane</keyword>
<comment type="subcellular location">
    <subcellularLocation>
        <location evidence="1 9">Cell inner membrane</location>
        <topology evidence="1 9">Multi-pass membrane protein</topology>
    </subcellularLocation>
</comment>
<dbReference type="GO" id="GO:0005886">
    <property type="term" value="C:plasma membrane"/>
    <property type="evidence" value="ECO:0007669"/>
    <property type="project" value="UniProtKB-SubCell"/>
</dbReference>
<evidence type="ECO:0000256" key="6">
    <source>
        <dbReference type="ARBA" id="ARBA00022989"/>
    </source>
</evidence>
<keyword evidence="5 9" id="KW-0812">Transmembrane</keyword>
<evidence type="ECO:0000256" key="8">
    <source>
        <dbReference type="ARBA" id="ARBA00038436"/>
    </source>
</evidence>
<proteinExistence type="inferred from homology"/>
<evidence type="ECO:0000259" key="10">
    <source>
        <dbReference type="Pfam" id="PF04290"/>
    </source>
</evidence>
<feature type="transmembrane region" description="Helical" evidence="9">
    <location>
        <begin position="12"/>
        <end position="34"/>
    </location>
</feature>
<feature type="transmembrane region" description="Helical" evidence="9">
    <location>
        <begin position="93"/>
        <end position="114"/>
    </location>
</feature>
<feature type="domain" description="Tripartite ATP-independent periplasmic transporters DctQ component" evidence="10">
    <location>
        <begin position="31"/>
        <end position="154"/>
    </location>
</feature>
<comment type="function">
    <text evidence="9">Part of the tripartite ATP-independent periplasmic (TRAP) transport system.</text>
</comment>
<evidence type="ECO:0000256" key="9">
    <source>
        <dbReference type="RuleBase" id="RU369079"/>
    </source>
</evidence>
<evidence type="ECO:0000313" key="12">
    <source>
        <dbReference type="Proteomes" id="UP000530571"/>
    </source>
</evidence>
<feature type="transmembrane region" description="Helical" evidence="9">
    <location>
        <begin position="54"/>
        <end position="72"/>
    </location>
</feature>
<dbReference type="InterPro" id="IPR055348">
    <property type="entry name" value="DctQ"/>
</dbReference>
<dbReference type="PANTHER" id="PTHR35011:SF10">
    <property type="entry name" value="TRAP TRANSPORTER SMALL PERMEASE PROTEIN"/>
    <property type="match status" value="1"/>
</dbReference>
<keyword evidence="12" id="KW-1185">Reference proteome</keyword>
<evidence type="ECO:0000313" key="11">
    <source>
        <dbReference type="EMBL" id="MBB4124161.1"/>
    </source>
</evidence>
<feature type="transmembrane region" description="Helical" evidence="9">
    <location>
        <begin position="140"/>
        <end position="165"/>
    </location>
</feature>
<comment type="similarity">
    <text evidence="8 9">Belongs to the TRAP transporter small permease family.</text>
</comment>
<evidence type="ECO:0000256" key="7">
    <source>
        <dbReference type="ARBA" id="ARBA00023136"/>
    </source>
</evidence>
<keyword evidence="2 9" id="KW-0813">Transport</keyword>
<evidence type="ECO:0000256" key="1">
    <source>
        <dbReference type="ARBA" id="ARBA00004429"/>
    </source>
</evidence>
<keyword evidence="3" id="KW-1003">Cell membrane</keyword>
<dbReference type="RefSeq" id="WP_210288124.1">
    <property type="nucleotide sequence ID" value="NZ_JACIDZ010000018.1"/>
</dbReference>
<evidence type="ECO:0000256" key="2">
    <source>
        <dbReference type="ARBA" id="ARBA00022448"/>
    </source>
</evidence>
<sequence>MSVNENPLARRLLPFARLAALIAGYAVLGISLMITLEVLLRNLFNVSLQGADEYGGYTLAVVAAFGFSFALLERAHTRVEILLERVGTNSQAMLNLFACWCVALMAIFFVWRGFGAMMESIEYKSLSGTPLMTPLWRPQLVWVCGLAFFAFCSTCVALHASWLMLRDRARLNAFYGCKSLDDIIEEETMSGDRDQEGAKS</sequence>
<accession>A0A7W6KMR2</accession>
<comment type="caution">
    <text evidence="11">The sequence shown here is derived from an EMBL/GenBank/DDBJ whole genome shotgun (WGS) entry which is preliminary data.</text>
</comment>
<dbReference type="Proteomes" id="UP000530571">
    <property type="component" value="Unassembled WGS sequence"/>
</dbReference>
<dbReference type="Pfam" id="PF04290">
    <property type="entry name" value="DctQ"/>
    <property type="match status" value="1"/>
</dbReference>